<dbReference type="Proteomes" id="UP000622166">
    <property type="component" value="Unassembled WGS sequence"/>
</dbReference>
<evidence type="ECO:0000313" key="2">
    <source>
        <dbReference type="Proteomes" id="UP000622166"/>
    </source>
</evidence>
<name>A0A918PC36_9ACTN</name>
<organism evidence="1 2">
    <name type="scientific">Streptomyces poonensis</name>
    <dbReference type="NCBI Taxonomy" id="68255"/>
    <lineage>
        <taxon>Bacteria</taxon>
        <taxon>Bacillati</taxon>
        <taxon>Actinomycetota</taxon>
        <taxon>Actinomycetes</taxon>
        <taxon>Kitasatosporales</taxon>
        <taxon>Streptomycetaceae</taxon>
        <taxon>Streptomyces</taxon>
    </lineage>
</organism>
<proteinExistence type="predicted"/>
<sequence>MEYDEFVLLVAQRADVPEQQAAALTRATMMTLAERITAGQATDLAEYLPAELAPPLMPPVDLGQSFDTDEFVRRVCGRADTDETVARRGVAAVCMTLREAVPADEFQDTLDQLPSGFPAL</sequence>
<comment type="caution">
    <text evidence="1">The sequence shown here is derived from an EMBL/GenBank/DDBJ whole genome shotgun (WGS) entry which is preliminary data.</text>
</comment>
<dbReference type="InterPro" id="IPR018727">
    <property type="entry name" value="DUF2267"/>
</dbReference>
<evidence type="ECO:0008006" key="3">
    <source>
        <dbReference type="Google" id="ProtNLM"/>
    </source>
</evidence>
<dbReference type="Pfam" id="PF10025">
    <property type="entry name" value="DUF2267"/>
    <property type="match status" value="1"/>
</dbReference>
<reference evidence="1" key="2">
    <citation type="submission" date="2020-09" db="EMBL/GenBank/DDBJ databases">
        <authorList>
            <person name="Sun Q."/>
            <person name="Ohkuma M."/>
        </authorList>
    </citation>
    <scope>NUCLEOTIDE SEQUENCE</scope>
    <source>
        <strain evidence="1">JCM 4815</strain>
    </source>
</reference>
<dbReference type="Gene3D" id="1.10.490.110">
    <property type="entry name" value="Uncharacterized conserved protein DUF2267"/>
    <property type="match status" value="1"/>
</dbReference>
<reference evidence="1" key="1">
    <citation type="journal article" date="2014" name="Int. J. Syst. Evol. Microbiol.">
        <title>Complete genome sequence of Corynebacterium casei LMG S-19264T (=DSM 44701T), isolated from a smear-ripened cheese.</title>
        <authorList>
            <consortium name="US DOE Joint Genome Institute (JGI-PGF)"/>
            <person name="Walter F."/>
            <person name="Albersmeier A."/>
            <person name="Kalinowski J."/>
            <person name="Ruckert C."/>
        </authorList>
    </citation>
    <scope>NUCLEOTIDE SEQUENCE</scope>
    <source>
        <strain evidence="1">JCM 4815</strain>
    </source>
</reference>
<dbReference type="EMBL" id="BMVW01000002">
    <property type="protein sequence ID" value="GGY98849.1"/>
    <property type="molecule type" value="Genomic_DNA"/>
</dbReference>
<dbReference type="RefSeq" id="WP_189856882.1">
    <property type="nucleotide sequence ID" value="NZ_BMVW01000002.1"/>
</dbReference>
<accession>A0A918PC36</accession>
<gene>
    <name evidence="1" type="ORF">GCM10010365_16910</name>
</gene>
<evidence type="ECO:0000313" key="1">
    <source>
        <dbReference type="EMBL" id="GGY98849.1"/>
    </source>
</evidence>
<protein>
    <recommendedName>
        <fullName evidence="3">DUF2267 domain-containing protein</fullName>
    </recommendedName>
</protein>
<keyword evidence="2" id="KW-1185">Reference proteome</keyword>
<dbReference type="AlphaFoldDB" id="A0A918PC36"/>
<dbReference type="InterPro" id="IPR038282">
    <property type="entry name" value="DUF2267_sf"/>
</dbReference>